<evidence type="ECO:0000256" key="10">
    <source>
        <dbReference type="ARBA" id="ARBA00023237"/>
    </source>
</evidence>
<name>A0ABW1S8D2_9PROT</name>
<proteinExistence type="inferred from homology"/>
<dbReference type="PANTHER" id="PTHR32552">
    <property type="entry name" value="FERRICHROME IRON RECEPTOR-RELATED"/>
    <property type="match status" value="1"/>
</dbReference>
<feature type="chain" id="PRO_5047343539" evidence="13">
    <location>
        <begin position="21"/>
        <end position="705"/>
    </location>
</feature>
<dbReference type="RefSeq" id="WP_377377413.1">
    <property type="nucleotide sequence ID" value="NZ_JBHSSW010000008.1"/>
</dbReference>
<comment type="subcellular location">
    <subcellularLocation>
        <location evidence="1 11">Cell outer membrane</location>
        <topology evidence="1 11">Multi-pass membrane protein</topology>
    </subcellularLocation>
</comment>
<evidence type="ECO:0000256" key="8">
    <source>
        <dbReference type="ARBA" id="ARBA00023077"/>
    </source>
</evidence>
<keyword evidence="5 11" id="KW-0812">Transmembrane</keyword>
<evidence type="ECO:0000256" key="5">
    <source>
        <dbReference type="ARBA" id="ARBA00022692"/>
    </source>
</evidence>
<dbReference type="SUPFAM" id="SSF56935">
    <property type="entry name" value="Porins"/>
    <property type="match status" value="1"/>
</dbReference>
<keyword evidence="10 11" id="KW-0998">Cell outer membrane</keyword>
<keyword evidence="17" id="KW-1185">Reference proteome</keyword>
<evidence type="ECO:0000256" key="1">
    <source>
        <dbReference type="ARBA" id="ARBA00004571"/>
    </source>
</evidence>
<dbReference type="PROSITE" id="PS52016">
    <property type="entry name" value="TONB_DEPENDENT_REC_3"/>
    <property type="match status" value="1"/>
</dbReference>
<evidence type="ECO:0000256" key="3">
    <source>
        <dbReference type="ARBA" id="ARBA00022452"/>
    </source>
</evidence>
<evidence type="ECO:0000259" key="14">
    <source>
        <dbReference type="Pfam" id="PF00593"/>
    </source>
</evidence>
<dbReference type="InterPro" id="IPR000531">
    <property type="entry name" value="Beta-barrel_TonB"/>
</dbReference>
<reference evidence="17" key="1">
    <citation type="journal article" date="2019" name="Int. J. Syst. Evol. Microbiol.">
        <title>The Global Catalogue of Microorganisms (GCM) 10K type strain sequencing project: providing services to taxonomists for standard genome sequencing and annotation.</title>
        <authorList>
            <consortium name="The Broad Institute Genomics Platform"/>
            <consortium name="The Broad Institute Genome Sequencing Center for Infectious Disease"/>
            <person name="Wu L."/>
            <person name="Ma J."/>
        </authorList>
    </citation>
    <scope>NUCLEOTIDE SEQUENCE [LARGE SCALE GENOMIC DNA]</scope>
    <source>
        <strain evidence="17">CGMCC-1.15741</strain>
    </source>
</reference>
<evidence type="ECO:0000313" key="16">
    <source>
        <dbReference type="EMBL" id="MFC6197875.1"/>
    </source>
</evidence>
<keyword evidence="4" id="KW-0410">Iron transport</keyword>
<evidence type="ECO:0000256" key="2">
    <source>
        <dbReference type="ARBA" id="ARBA00022448"/>
    </source>
</evidence>
<evidence type="ECO:0000256" key="7">
    <source>
        <dbReference type="ARBA" id="ARBA00023065"/>
    </source>
</evidence>
<dbReference type="PANTHER" id="PTHR32552:SF81">
    <property type="entry name" value="TONB-DEPENDENT OUTER MEMBRANE RECEPTOR"/>
    <property type="match status" value="1"/>
</dbReference>
<feature type="domain" description="TonB-dependent receptor plug" evidence="15">
    <location>
        <begin position="45"/>
        <end position="151"/>
    </location>
</feature>
<organism evidence="16 17">
    <name type="scientific">Ponticaulis profundi</name>
    <dbReference type="NCBI Taxonomy" id="2665222"/>
    <lineage>
        <taxon>Bacteria</taxon>
        <taxon>Pseudomonadati</taxon>
        <taxon>Pseudomonadota</taxon>
        <taxon>Alphaproteobacteria</taxon>
        <taxon>Hyphomonadales</taxon>
        <taxon>Hyphomonadaceae</taxon>
        <taxon>Ponticaulis</taxon>
    </lineage>
</organism>
<dbReference type="InterPro" id="IPR012910">
    <property type="entry name" value="Plug_dom"/>
</dbReference>
<evidence type="ECO:0000256" key="6">
    <source>
        <dbReference type="ARBA" id="ARBA00023004"/>
    </source>
</evidence>
<keyword evidence="2 11" id="KW-0813">Transport</keyword>
<comment type="caution">
    <text evidence="16">The sequence shown here is derived from an EMBL/GenBank/DDBJ whole genome shotgun (WGS) entry which is preliminary data.</text>
</comment>
<dbReference type="Pfam" id="PF00593">
    <property type="entry name" value="TonB_dep_Rec_b-barrel"/>
    <property type="match status" value="1"/>
</dbReference>
<evidence type="ECO:0000256" key="13">
    <source>
        <dbReference type="SAM" id="SignalP"/>
    </source>
</evidence>
<dbReference type="InterPro" id="IPR036942">
    <property type="entry name" value="Beta-barrel_TonB_sf"/>
</dbReference>
<sequence>MKSLALLVSASLLAIAGASAQEVTETESRQDVVIVKGQKIDQALTDVAASVEVVTAEEIAREPVSDVYDIVERIPNVTTSFGDLGFAIRGIDQRGVGGSGRGQTLTVYVDDASLGNYTTFFGPLDSWDLDRVEVYRGPQSTNFGRNALAGAIYVRTQDPTYEPDFKARLEAGEYETYQVAAAGGGAIIEDKLAYRVSGQYRESDGFIENIYHDEAADPTEVTSGRLKLLFEPTEAISILSTTSYTENFAGEDGVPAVGAFDREANYDVLGREGTETFLQSINATWRISDQVELQSITAYQTTDYTRLEDYDVTPAPISSLDRVGEDRSISEELRLKYQGDKLQAVLGAYYTDASTDYTDSYSLPLSFVYPQLPVDNLVSREAYIKYGAENYAFFLDGEYDLSDTLSVLFGVRYDNETQTNDGVADTQILGTLPPLPPEILALLESQTGVIEEYSETEYDAFLPKLGLRWAATPETTLAFVVQKAYRAGGSEISALDASLNYYEPEYLWNYEASSRSVFMDGRLRWNNNIYYADWTDQQVSMPVSPLTPNIYTTLNAGESTIYGFETDLSYQVSSAVSVYGAAGYAHTEFDEFLNFEGNNFPFAPEVTANIGFDYEGDGPVFGGLDISYQGSSYSDQENSPENENGERTLVNGRIGYKVSDNIRLSLIGRNLFDEDYYTFQNRDGLGGFSRIGDPRVVSIRLDADF</sequence>
<dbReference type="InterPro" id="IPR039426">
    <property type="entry name" value="TonB-dep_rcpt-like"/>
</dbReference>
<dbReference type="CDD" id="cd01347">
    <property type="entry name" value="ligand_gated_channel"/>
    <property type="match status" value="1"/>
</dbReference>
<keyword evidence="7" id="KW-0406">Ion transport</keyword>
<keyword evidence="16" id="KW-0675">Receptor</keyword>
<dbReference type="EMBL" id="JBHSSW010000008">
    <property type="protein sequence ID" value="MFC6197875.1"/>
    <property type="molecule type" value="Genomic_DNA"/>
</dbReference>
<keyword evidence="8 12" id="KW-0798">TonB box</keyword>
<keyword evidence="3 11" id="KW-1134">Transmembrane beta strand</keyword>
<feature type="domain" description="TonB-dependent receptor-like beta-barrel" evidence="14">
    <location>
        <begin position="255"/>
        <end position="671"/>
    </location>
</feature>
<keyword evidence="9 11" id="KW-0472">Membrane</keyword>
<dbReference type="Gene3D" id="2.40.170.20">
    <property type="entry name" value="TonB-dependent receptor, beta-barrel domain"/>
    <property type="match status" value="1"/>
</dbReference>
<evidence type="ECO:0000256" key="12">
    <source>
        <dbReference type="RuleBase" id="RU003357"/>
    </source>
</evidence>
<comment type="similarity">
    <text evidence="11 12">Belongs to the TonB-dependent receptor family.</text>
</comment>
<gene>
    <name evidence="16" type="ORF">ACFQDM_07290</name>
</gene>
<accession>A0ABW1S8D2</accession>
<keyword evidence="6" id="KW-0408">Iron</keyword>
<evidence type="ECO:0000313" key="17">
    <source>
        <dbReference type="Proteomes" id="UP001596303"/>
    </source>
</evidence>
<dbReference type="Pfam" id="PF07715">
    <property type="entry name" value="Plug"/>
    <property type="match status" value="1"/>
</dbReference>
<dbReference type="Proteomes" id="UP001596303">
    <property type="component" value="Unassembled WGS sequence"/>
</dbReference>
<keyword evidence="13" id="KW-0732">Signal</keyword>
<evidence type="ECO:0000256" key="11">
    <source>
        <dbReference type="PROSITE-ProRule" id="PRU01360"/>
    </source>
</evidence>
<evidence type="ECO:0000256" key="9">
    <source>
        <dbReference type="ARBA" id="ARBA00023136"/>
    </source>
</evidence>
<feature type="signal peptide" evidence="13">
    <location>
        <begin position="1"/>
        <end position="20"/>
    </location>
</feature>
<protein>
    <submittedName>
        <fullName evidence="16">TonB-dependent receptor</fullName>
    </submittedName>
</protein>
<evidence type="ECO:0000256" key="4">
    <source>
        <dbReference type="ARBA" id="ARBA00022496"/>
    </source>
</evidence>
<evidence type="ECO:0000259" key="15">
    <source>
        <dbReference type="Pfam" id="PF07715"/>
    </source>
</evidence>